<dbReference type="AlphaFoldDB" id="A0ABD2Q1H5"/>
<sequence length="288" mass="32199">MIASSTRKGSKRKSCSNKALLLESNRTLTAVLAAASMAAIENNRKLVSNFTCFELTDTSDEDTQEKLLEKTLIRSLRPRHKRSSVEMKAENCSSILAIEGREVSNPDLSVSGEIIESSKVLKRSKTSLRRRNFKQTAERAFTIDRASHSQANKPRPSLYAQSSLVKSSRTSTTSLGPKFRDNPRMAPRRSDSTIQSPRGWESANEDIPRRHTMAQMVIDTDLPAVKTPCKWTEEPNTNQTSSQEDEDIYPSWMTKDLEWSKKAVVGGHTWSSYSASGDVCFLDEADCT</sequence>
<gene>
    <name evidence="2" type="ORF">Ciccas_008006</name>
</gene>
<evidence type="ECO:0000313" key="2">
    <source>
        <dbReference type="EMBL" id="KAL3313389.1"/>
    </source>
</evidence>
<comment type="caution">
    <text evidence="2">The sequence shown here is derived from an EMBL/GenBank/DDBJ whole genome shotgun (WGS) entry which is preliminary data.</text>
</comment>
<reference evidence="2 3" key="1">
    <citation type="submission" date="2024-11" db="EMBL/GenBank/DDBJ databases">
        <title>Adaptive evolution of stress response genes in parasites aligns with host niche diversity.</title>
        <authorList>
            <person name="Hahn C."/>
            <person name="Resl P."/>
        </authorList>
    </citation>
    <scope>NUCLEOTIDE SEQUENCE [LARGE SCALE GENOMIC DNA]</scope>
    <source>
        <strain evidence="2">EGGRZ-B1_66</strain>
        <tissue evidence="2">Body</tissue>
    </source>
</reference>
<feature type="compositionally biased region" description="Basic and acidic residues" evidence="1">
    <location>
        <begin position="178"/>
        <end position="191"/>
    </location>
</feature>
<protein>
    <submittedName>
        <fullName evidence="2">Uncharacterized protein</fullName>
    </submittedName>
</protein>
<proteinExistence type="predicted"/>
<dbReference type="Proteomes" id="UP001626550">
    <property type="component" value="Unassembled WGS sequence"/>
</dbReference>
<feature type="non-terminal residue" evidence="2">
    <location>
        <position position="288"/>
    </location>
</feature>
<organism evidence="2 3">
    <name type="scientific">Cichlidogyrus casuarinus</name>
    <dbReference type="NCBI Taxonomy" id="1844966"/>
    <lineage>
        <taxon>Eukaryota</taxon>
        <taxon>Metazoa</taxon>
        <taxon>Spiralia</taxon>
        <taxon>Lophotrochozoa</taxon>
        <taxon>Platyhelminthes</taxon>
        <taxon>Monogenea</taxon>
        <taxon>Monopisthocotylea</taxon>
        <taxon>Dactylogyridea</taxon>
        <taxon>Ancyrocephalidae</taxon>
        <taxon>Cichlidogyrus</taxon>
    </lineage>
</organism>
<accession>A0ABD2Q1H5</accession>
<feature type="compositionally biased region" description="Polar residues" evidence="1">
    <location>
        <begin position="159"/>
        <end position="175"/>
    </location>
</feature>
<name>A0ABD2Q1H5_9PLAT</name>
<evidence type="ECO:0000256" key="1">
    <source>
        <dbReference type="SAM" id="MobiDB-lite"/>
    </source>
</evidence>
<dbReference type="EMBL" id="JBJKFK010001320">
    <property type="protein sequence ID" value="KAL3313389.1"/>
    <property type="molecule type" value="Genomic_DNA"/>
</dbReference>
<evidence type="ECO:0000313" key="3">
    <source>
        <dbReference type="Proteomes" id="UP001626550"/>
    </source>
</evidence>
<feature type="region of interest" description="Disordered" evidence="1">
    <location>
        <begin position="140"/>
        <end position="205"/>
    </location>
</feature>
<keyword evidence="3" id="KW-1185">Reference proteome</keyword>